<dbReference type="Proteomes" id="UP000255355">
    <property type="component" value="Unassembled WGS sequence"/>
</dbReference>
<evidence type="ECO:0000313" key="3">
    <source>
        <dbReference type="Proteomes" id="UP000255355"/>
    </source>
</evidence>
<dbReference type="GO" id="GO:0003677">
    <property type="term" value="F:DNA binding"/>
    <property type="evidence" value="ECO:0007669"/>
    <property type="project" value="InterPro"/>
</dbReference>
<dbReference type="Pfam" id="PF13560">
    <property type="entry name" value="HTH_31"/>
    <property type="match status" value="1"/>
</dbReference>
<comment type="caution">
    <text evidence="2">The sequence shown here is derived from an EMBL/GenBank/DDBJ whole genome shotgun (WGS) entry which is preliminary data.</text>
</comment>
<dbReference type="InterPro" id="IPR010982">
    <property type="entry name" value="Lambda_DNA-bd_dom_sf"/>
</dbReference>
<organism evidence="2 3">
    <name type="scientific">Nocardia mexicana</name>
    <dbReference type="NCBI Taxonomy" id="279262"/>
    <lineage>
        <taxon>Bacteria</taxon>
        <taxon>Bacillati</taxon>
        <taxon>Actinomycetota</taxon>
        <taxon>Actinomycetes</taxon>
        <taxon>Mycobacteriales</taxon>
        <taxon>Nocardiaceae</taxon>
        <taxon>Nocardia</taxon>
    </lineage>
</organism>
<dbReference type="Gene3D" id="1.10.260.40">
    <property type="entry name" value="lambda repressor-like DNA-binding domains"/>
    <property type="match status" value="1"/>
</dbReference>
<gene>
    <name evidence="2" type="ORF">DFR68_12221</name>
</gene>
<keyword evidence="3" id="KW-1185">Reference proteome</keyword>
<dbReference type="PANTHER" id="PTHR35010:SF2">
    <property type="entry name" value="BLL4672 PROTEIN"/>
    <property type="match status" value="1"/>
</dbReference>
<dbReference type="InterPro" id="IPR001387">
    <property type="entry name" value="Cro/C1-type_HTH"/>
</dbReference>
<dbReference type="PROSITE" id="PS50943">
    <property type="entry name" value="HTH_CROC1"/>
    <property type="match status" value="1"/>
</dbReference>
<name>A0A370GJ60_9NOCA</name>
<evidence type="ECO:0000313" key="2">
    <source>
        <dbReference type="EMBL" id="RDI43259.1"/>
    </source>
</evidence>
<dbReference type="SUPFAM" id="SSF47413">
    <property type="entry name" value="lambda repressor-like DNA-binding domains"/>
    <property type="match status" value="1"/>
</dbReference>
<reference evidence="2 3" key="1">
    <citation type="submission" date="2018-07" db="EMBL/GenBank/DDBJ databases">
        <title>Genomic Encyclopedia of Type Strains, Phase IV (KMG-IV): sequencing the most valuable type-strain genomes for metagenomic binning, comparative biology and taxonomic classification.</title>
        <authorList>
            <person name="Goeker M."/>
        </authorList>
    </citation>
    <scope>NUCLEOTIDE SEQUENCE [LARGE SCALE GENOMIC DNA]</scope>
    <source>
        <strain evidence="2 3">DSM 44952</strain>
    </source>
</reference>
<evidence type="ECO:0000259" key="1">
    <source>
        <dbReference type="PROSITE" id="PS50943"/>
    </source>
</evidence>
<dbReference type="InterPro" id="IPR041413">
    <property type="entry name" value="MLTR_LBD"/>
</dbReference>
<dbReference type="STRING" id="1210089.GCA_001613165_06125"/>
<dbReference type="SMART" id="SM00530">
    <property type="entry name" value="HTH_XRE"/>
    <property type="match status" value="1"/>
</dbReference>
<accession>A0A370GJ60</accession>
<dbReference type="EMBL" id="QQAZ01000022">
    <property type="protein sequence ID" value="RDI43259.1"/>
    <property type="molecule type" value="Genomic_DNA"/>
</dbReference>
<dbReference type="AlphaFoldDB" id="A0A370GJ60"/>
<feature type="domain" description="HTH cro/C1-type" evidence="1">
    <location>
        <begin position="27"/>
        <end position="74"/>
    </location>
</feature>
<dbReference type="RefSeq" id="WP_068027528.1">
    <property type="nucleotide sequence ID" value="NZ_QQAZ01000022.1"/>
</dbReference>
<dbReference type="Pfam" id="PF17765">
    <property type="entry name" value="MLTR_LBD"/>
    <property type="match status" value="1"/>
</dbReference>
<dbReference type="OrthoDB" id="5173196at2"/>
<dbReference type="Gene3D" id="3.30.450.180">
    <property type="match status" value="1"/>
</dbReference>
<dbReference type="CDD" id="cd00093">
    <property type="entry name" value="HTH_XRE"/>
    <property type="match status" value="1"/>
</dbReference>
<proteinExistence type="predicted"/>
<dbReference type="PANTHER" id="PTHR35010">
    <property type="entry name" value="BLL4672 PROTEIN-RELATED"/>
    <property type="match status" value="1"/>
</dbReference>
<protein>
    <submittedName>
        <fullName evidence="2">Helix-turn-helix protein</fullName>
    </submittedName>
</protein>
<sequence length="253" mass="27635">MSDLQLPTLAEFVRGRRALPTESAPSGMSRQHLATAIHSSVGYIAKIEQGDARSPSAGVLDALSNVFGLDHDERAHLFRLAGQSVPNPETATEPTVLQPTLDALAPHPAAAVDHCGNILAANDAFDRAFPEARASGNTVHWLFTNPFARLVVEEWEREASLAVAQLRHYAADIRDPEPLRRLIDGLSSRPDFRRLWTAERVAARRPNPTMRLRDARTGTVYTIRIEEFVATGHGGAPRMLIGLLPGSNTTESQ</sequence>